<evidence type="ECO:0000313" key="2">
    <source>
        <dbReference type="EMBL" id="OAM89467.1"/>
    </source>
</evidence>
<dbReference type="Pfam" id="PF13091">
    <property type="entry name" value="PLDc_2"/>
    <property type="match status" value="2"/>
</dbReference>
<dbReference type="SMART" id="SM00155">
    <property type="entry name" value="PLDc"/>
    <property type="match status" value="2"/>
</dbReference>
<dbReference type="Gene3D" id="3.30.870.10">
    <property type="entry name" value="Endonuclease Chain A"/>
    <property type="match status" value="2"/>
</dbReference>
<dbReference type="GO" id="GO:0032049">
    <property type="term" value="P:cardiolipin biosynthetic process"/>
    <property type="evidence" value="ECO:0007669"/>
    <property type="project" value="UniProtKB-ARBA"/>
</dbReference>
<dbReference type="PROSITE" id="PS50035">
    <property type="entry name" value="PLD"/>
    <property type="match status" value="2"/>
</dbReference>
<gene>
    <name evidence="2" type="ORF">AW736_08745</name>
</gene>
<dbReference type="GO" id="GO:0030572">
    <property type="term" value="F:phosphatidyltransferase activity"/>
    <property type="evidence" value="ECO:0007669"/>
    <property type="project" value="UniProtKB-ARBA"/>
</dbReference>
<accession>A0A178IJK4</accession>
<feature type="domain" description="PLD phosphodiesterase" evidence="1">
    <location>
        <begin position="479"/>
        <end position="506"/>
    </location>
</feature>
<evidence type="ECO:0000259" key="1">
    <source>
        <dbReference type="PROSITE" id="PS50035"/>
    </source>
</evidence>
<dbReference type="PANTHER" id="PTHR21248:SF12">
    <property type="entry name" value="CARDIOLIPIN SYNTHASE C"/>
    <property type="match status" value="1"/>
</dbReference>
<comment type="caution">
    <text evidence="2">The sequence shown here is derived from an EMBL/GenBank/DDBJ whole genome shotgun (WGS) entry which is preliminary data.</text>
</comment>
<keyword evidence="3" id="KW-1185">Reference proteome</keyword>
<dbReference type="CDD" id="cd09113">
    <property type="entry name" value="PLDc_ymdC_like_2"/>
    <property type="match status" value="1"/>
</dbReference>
<name>A0A178IJK4_9BACT</name>
<feature type="domain" description="PLD phosphodiesterase" evidence="1">
    <location>
        <begin position="232"/>
        <end position="259"/>
    </location>
</feature>
<protein>
    <recommendedName>
        <fullName evidence="1">PLD phosphodiesterase domain-containing protein</fullName>
    </recommendedName>
</protein>
<sequence>MSIHAPDAVSKRDLCFRRNETGDAGIPARSVIADKNARAPGKRPNGGVATKLTFIWKRHDSGHPPHAVLPCILAALALLAAGCSSVRDHYYKPVSRALPAPAGTPGALRIQEKAAAHPDGESGFRLLALSADALAARITLADAAARSIDVQYFSFHDDATGNLVASRLLAAADRGVRVRVLIDGTGTIGRDGDLLALDAHPNLEVRIFNPFKNRSSNTVSLATQFFIDGRRLNRRMHNKSFIVDNQIAIIGGRNIGDEYFDARQDMNYRDLDVITIGPVVAPMSETFDTFWNSDYAYPITAFHSRPPRPDAIARRRAAIEAGSFALSSAADIDTLLGDGPLTPRPLRANPTAVQPRWHWGSARLIADDPLKANPDSPKKGPRLGEILDEMLPGTTDELIIISPYFVPQKQGVALLAGIEQRGAQVKVLTNSLASTDNLIVHTGYARYRRRLLEAGVELYELRPIPAAKNKTLFRGKRSRGISLHAKAIVIDRRMTFIGSMNIDPRAALLNTEIGVLVDSPSLATAVAQFFKEASEPDSSFRPHLLPPNDKGQRPLCWTGESDGREIKTYVEPRASLWRRISAKVLRIFPIEGLL</sequence>
<dbReference type="STRING" id="1184151.AW736_08745"/>
<organism evidence="2 3">
    <name type="scientific">Termitidicoccus mucosus</name>
    <dbReference type="NCBI Taxonomy" id="1184151"/>
    <lineage>
        <taxon>Bacteria</taxon>
        <taxon>Pseudomonadati</taxon>
        <taxon>Verrucomicrobiota</taxon>
        <taxon>Opitutia</taxon>
        <taxon>Opitutales</taxon>
        <taxon>Opitutaceae</taxon>
        <taxon>Termitidicoccus</taxon>
    </lineage>
</organism>
<dbReference type="AlphaFoldDB" id="A0A178IJK4"/>
<dbReference type="InterPro" id="IPR001736">
    <property type="entry name" value="PLipase_D/transphosphatidylase"/>
</dbReference>
<dbReference type="SUPFAM" id="SSF56024">
    <property type="entry name" value="Phospholipase D/nuclease"/>
    <property type="match status" value="2"/>
</dbReference>
<dbReference type="CDD" id="cd09111">
    <property type="entry name" value="PLDc_ymdC_like_1"/>
    <property type="match status" value="1"/>
</dbReference>
<evidence type="ECO:0000313" key="3">
    <source>
        <dbReference type="Proteomes" id="UP000078486"/>
    </source>
</evidence>
<dbReference type="Proteomes" id="UP000078486">
    <property type="component" value="Unassembled WGS sequence"/>
</dbReference>
<dbReference type="RefSeq" id="WP_334319225.1">
    <property type="nucleotide sequence ID" value="NZ_CP109796.1"/>
</dbReference>
<dbReference type="EMBL" id="LRRQ01000094">
    <property type="protein sequence ID" value="OAM89467.1"/>
    <property type="molecule type" value="Genomic_DNA"/>
</dbReference>
<dbReference type="PANTHER" id="PTHR21248">
    <property type="entry name" value="CARDIOLIPIN SYNTHASE"/>
    <property type="match status" value="1"/>
</dbReference>
<dbReference type="InterPro" id="IPR025202">
    <property type="entry name" value="PLD-like_dom"/>
</dbReference>
<proteinExistence type="predicted"/>
<reference evidence="2 3" key="1">
    <citation type="submission" date="2016-01" db="EMBL/GenBank/DDBJ databases">
        <title>High potential of lignocellulose degradation of a new Verrucomicrobia species.</title>
        <authorList>
            <person name="Wang Y."/>
            <person name="Shi Y."/>
            <person name="Qiu Z."/>
            <person name="Liu S."/>
            <person name="Yang H."/>
        </authorList>
    </citation>
    <scope>NUCLEOTIDE SEQUENCE [LARGE SCALE GENOMIC DNA]</scope>
    <source>
        <strain evidence="2 3">TSB47</strain>
    </source>
</reference>